<dbReference type="PANTHER" id="PTHR23273">
    <property type="entry name" value="REPLICATION FACTOR A 1, RFA1"/>
    <property type="match status" value="1"/>
</dbReference>
<dbReference type="EMBL" id="QGKV02000649">
    <property type="protein sequence ID" value="KAF3575715.1"/>
    <property type="molecule type" value="Genomic_DNA"/>
</dbReference>
<evidence type="ECO:0000313" key="3">
    <source>
        <dbReference type="EMBL" id="KAF3575715.1"/>
    </source>
</evidence>
<dbReference type="InterPro" id="IPR012340">
    <property type="entry name" value="NA-bd_OB-fold"/>
</dbReference>
<dbReference type="SUPFAM" id="SSF50249">
    <property type="entry name" value="Nucleic acid-binding proteins"/>
    <property type="match status" value="1"/>
</dbReference>
<name>A0ABQ7DFC0_BRACR</name>
<evidence type="ECO:0000313" key="4">
    <source>
        <dbReference type="Proteomes" id="UP000266723"/>
    </source>
</evidence>
<proteinExistence type="predicted"/>
<dbReference type="Pfam" id="PF08646">
    <property type="entry name" value="Rep_fac-A_C"/>
    <property type="match status" value="1"/>
</dbReference>
<keyword evidence="4" id="KW-1185">Reference proteome</keyword>
<feature type="region of interest" description="Disordered" evidence="1">
    <location>
        <begin position="519"/>
        <end position="572"/>
    </location>
</feature>
<feature type="compositionally biased region" description="Low complexity" evidence="1">
    <location>
        <begin position="46"/>
        <end position="56"/>
    </location>
</feature>
<sequence length="572" mass="62828">MEPKGNSPILTDRNTNKNIVASSATSRPSRKSTASSAAMMKPNGKSVVSSTTSAAAMKPNGKSAVSSAVLMKSNASTALSSAQADQVMFFRDVSFGPHEAVLRFRLIHFWEAQNPNTKTLIGQEMLLIDEEGTVIQGFVPAGRVGTYELVSGSVYKMNNFFGSRNKAQYRVSDHIATVTFPWNTKLFVLDDPPVPFLEDSFRFHSYAEFQANCDRKVDLYDYVGHMKLVNGQTITEHAVLDEVDIAEKRHLCVHVKTHDGPVMKLYLWDKAASDFCEKFKSYGSTPSVLLVTTVNPKRLGGTLALTSMASSRVFMDTDVQPSRDYLGWLSSNSDIANKINAKVVTKPETATIEELFSYIKHETAKVAWFECTATIDDVIQGSAWYYISCGGCNSKAFKGSTSLVFNNKKCGKSTVTGVAQYLTRISVYDKSEQAVFVILGDAGKELTGKHASEFVASYFESNEGVEADHCVPVPQALLDTIRQTYKFLVKVSDHNLSGKTQTITVTKIFPTEAPRLVSPLEERAVPPTSDDFLKTGSQESGPSRDFEDSPGDRVRKADESLESDEAKRSKSG</sequence>
<accession>A0ABQ7DFC0</accession>
<dbReference type="InterPro" id="IPR013955">
    <property type="entry name" value="Rep_factor-A_C"/>
</dbReference>
<evidence type="ECO:0000256" key="1">
    <source>
        <dbReference type="SAM" id="MobiDB-lite"/>
    </source>
</evidence>
<protein>
    <recommendedName>
        <fullName evidence="2">Replication factor A C-terminal domain-containing protein</fullName>
    </recommendedName>
</protein>
<feature type="compositionally biased region" description="Polar residues" evidence="1">
    <location>
        <begin position="8"/>
        <end position="36"/>
    </location>
</feature>
<organism evidence="3 4">
    <name type="scientific">Brassica cretica</name>
    <name type="common">Mustard</name>
    <dbReference type="NCBI Taxonomy" id="69181"/>
    <lineage>
        <taxon>Eukaryota</taxon>
        <taxon>Viridiplantae</taxon>
        <taxon>Streptophyta</taxon>
        <taxon>Embryophyta</taxon>
        <taxon>Tracheophyta</taxon>
        <taxon>Spermatophyta</taxon>
        <taxon>Magnoliopsida</taxon>
        <taxon>eudicotyledons</taxon>
        <taxon>Gunneridae</taxon>
        <taxon>Pentapetalae</taxon>
        <taxon>rosids</taxon>
        <taxon>malvids</taxon>
        <taxon>Brassicales</taxon>
        <taxon>Brassicaceae</taxon>
        <taxon>Brassiceae</taxon>
        <taxon>Brassica</taxon>
    </lineage>
</organism>
<feature type="domain" description="Replication factor A C-terminal" evidence="2">
    <location>
        <begin position="368"/>
        <end position="459"/>
    </location>
</feature>
<feature type="compositionally biased region" description="Basic and acidic residues" evidence="1">
    <location>
        <begin position="542"/>
        <end position="572"/>
    </location>
</feature>
<reference evidence="3 4" key="1">
    <citation type="journal article" date="2020" name="BMC Genomics">
        <title>Intraspecific diversification of the crop wild relative Brassica cretica Lam. using demographic model selection.</title>
        <authorList>
            <person name="Kioukis A."/>
            <person name="Michalopoulou V.A."/>
            <person name="Briers L."/>
            <person name="Pirintsos S."/>
            <person name="Studholme D.J."/>
            <person name="Pavlidis P."/>
            <person name="Sarris P.F."/>
        </authorList>
    </citation>
    <scope>NUCLEOTIDE SEQUENCE [LARGE SCALE GENOMIC DNA]</scope>
    <source>
        <strain evidence="4">cv. PFS-1207/04</strain>
    </source>
</reference>
<dbReference type="Proteomes" id="UP000266723">
    <property type="component" value="Unassembled WGS sequence"/>
</dbReference>
<feature type="region of interest" description="Disordered" evidence="1">
    <location>
        <begin position="1"/>
        <end position="58"/>
    </location>
</feature>
<evidence type="ECO:0000259" key="2">
    <source>
        <dbReference type="Pfam" id="PF08646"/>
    </source>
</evidence>
<comment type="caution">
    <text evidence="3">The sequence shown here is derived from an EMBL/GenBank/DDBJ whole genome shotgun (WGS) entry which is preliminary data.</text>
</comment>
<dbReference type="CDD" id="cd04480">
    <property type="entry name" value="RPA1_DBD_A_like"/>
    <property type="match status" value="1"/>
</dbReference>
<dbReference type="Gene3D" id="2.40.50.140">
    <property type="entry name" value="Nucleic acid-binding proteins"/>
    <property type="match status" value="2"/>
</dbReference>
<gene>
    <name evidence="3" type="ORF">DY000_02035145</name>
</gene>
<dbReference type="PANTHER" id="PTHR23273:SF162">
    <property type="entry name" value="REPLICATION FACTOR A C-TERMINAL DOMAIN-CONTAINING PROTEIN"/>
    <property type="match status" value="1"/>
</dbReference>